<dbReference type="InterPro" id="IPR013399">
    <property type="entry name" value="CRISPR-assoc_prot_Csy3"/>
</dbReference>
<sequence>MTTMIELPTMLNYRRSIEQGRGLMFACSDDQGAGKQPIIVEERGVRATKAYDVHGQKDKKGSVEDHLAKALQPNPQRTECAFMPEDKPFLMVDFDVKYLPQSLAPHMANNLEIHRLLLALTKGYAAKGGYDFLGQKYVVPLACGRWMWRNNETATSKRIIVEVNTHSLQEKFEFTPSYNTFTLEQMSPEDQVKAKKLGTLIGKALSRTGLPLHTRVTAFYEMGRGMQAYPSQEMLMDKPDNAPSRLLYKVNDICRNQGAFHEQKLGNALRIIDEWHGHEDFGVQAVEPLGVVSTHQISTRVAEKRDFYSLMRSLLPTWVQELSSSKSLEEVTSVDDLHYVIAVLIRGGAFV</sequence>
<name>A0A7W7P1X8_PSENT</name>
<gene>
    <name evidence="1" type="ORF">HNP46_004194</name>
</gene>
<accession>A0A7W7P1X8</accession>
<protein>
    <submittedName>
        <fullName evidence="1">CRISPR-associated protein Csy3</fullName>
    </submittedName>
</protein>
<dbReference type="Pfam" id="PF09615">
    <property type="entry name" value="Cas_Csy3"/>
    <property type="match status" value="1"/>
</dbReference>
<dbReference type="EMBL" id="JACHLI010000018">
    <property type="protein sequence ID" value="MBB4865313.1"/>
    <property type="molecule type" value="Genomic_DNA"/>
</dbReference>
<comment type="caution">
    <text evidence="1">The sequence shown here is derived from an EMBL/GenBank/DDBJ whole genome shotgun (WGS) entry which is preliminary data.</text>
</comment>
<proteinExistence type="predicted"/>
<dbReference type="RefSeq" id="WP_184592656.1">
    <property type="nucleotide sequence ID" value="NZ_JACHLI010000018.1"/>
</dbReference>
<evidence type="ECO:0000313" key="1">
    <source>
        <dbReference type="EMBL" id="MBB4865313.1"/>
    </source>
</evidence>
<dbReference type="Proteomes" id="UP000566995">
    <property type="component" value="Unassembled WGS sequence"/>
</dbReference>
<dbReference type="NCBIfam" id="TIGR02566">
    <property type="entry name" value="cas_Csy3"/>
    <property type="match status" value="1"/>
</dbReference>
<organism evidence="1 2">
    <name type="scientific">Pseudomonas nitroreducens</name>
    <dbReference type="NCBI Taxonomy" id="46680"/>
    <lineage>
        <taxon>Bacteria</taxon>
        <taxon>Pseudomonadati</taxon>
        <taxon>Pseudomonadota</taxon>
        <taxon>Gammaproteobacteria</taxon>
        <taxon>Pseudomonadales</taxon>
        <taxon>Pseudomonadaceae</taxon>
        <taxon>Pseudomonas</taxon>
    </lineage>
</organism>
<dbReference type="AlphaFoldDB" id="A0A7W7P1X8"/>
<reference evidence="1 2" key="1">
    <citation type="submission" date="2020-08" db="EMBL/GenBank/DDBJ databases">
        <title>Functional genomics of gut bacteria from endangered species of beetles.</title>
        <authorList>
            <person name="Carlos-Shanley C."/>
        </authorList>
    </citation>
    <scope>NUCLEOTIDE SEQUENCE [LARGE SCALE GENOMIC DNA]</scope>
    <source>
        <strain evidence="1 2">S00179</strain>
    </source>
</reference>
<evidence type="ECO:0000313" key="2">
    <source>
        <dbReference type="Proteomes" id="UP000566995"/>
    </source>
</evidence>